<dbReference type="EMBL" id="IACN01058888">
    <property type="protein sequence ID" value="LAB55660.1"/>
    <property type="molecule type" value="Transcribed_RNA"/>
</dbReference>
<reference evidence="1" key="2">
    <citation type="submission" date="2017-11" db="EMBL/GenBank/DDBJ databases">
        <title>Coralsnake Venomics: Analyses of Venom Gland Transcriptomes and Proteomes of Six Brazilian Taxa.</title>
        <authorList>
            <person name="Aird S.D."/>
            <person name="Jorge da Silva N."/>
            <person name="Qiu L."/>
            <person name="Villar-Briones A."/>
            <person name="Aparecida-Saddi V."/>
            <person name="Campos-Telles M.P."/>
            <person name="Grau M."/>
            <person name="Mikheyev A.S."/>
        </authorList>
    </citation>
    <scope>NUCLEOTIDE SEQUENCE</scope>
    <source>
        <tissue evidence="1">Venom_gland</tissue>
    </source>
</reference>
<evidence type="ECO:0000313" key="1">
    <source>
        <dbReference type="EMBL" id="LAB55660.1"/>
    </source>
</evidence>
<sequence length="117" mass="13398">MKEKINPTCSGLKLFCETSKSVNFDILPKNCCNLTPNTEVWRVQPNEEQYLKECMEVVMVVMLHGNCNATFQFSSSVILEVFLGRQHSIWLKGRISHFPSFCVTSSHRACPTFHDLL</sequence>
<dbReference type="AlphaFoldDB" id="A0A2D4PCB3"/>
<proteinExistence type="predicted"/>
<accession>A0A2D4PCB3</accession>
<organism evidence="1">
    <name type="scientific">Micrurus surinamensis</name>
    <name type="common">Surinam coral snake</name>
    <dbReference type="NCBI Taxonomy" id="129470"/>
    <lineage>
        <taxon>Eukaryota</taxon>
        <taxon>Metazoa</taxon>
        <taxon>Chordata</taxon>
        <taxon>Craniata</taxon>
        <taxon>Vertebrata</taxon>
        <taxon>Euteleostomi</taxon>
        <taxon>Lepidosauria</taxon>
        <taxon>Squamata</taxon>
        <taxon>Bifurcata</taxon>
        <taxon>Unidentata</taxon>
        <taxon>Episquamata</taxon>
        <taxon>Toxicofera</taxon>
        <taxon>Serpentes</taxon>
        <taxon>Colubroidea</taxon>
        <taxon>Elapidae</taxon>
        <taxon>Elapinae</taxon>
        <taxon>Micrurus</taxon>
    </lineage>
</organism>
<name>A0A2D4PCB3_MICSU</name>
<protein>
    <submittedName>
        <fullName evidence="1">Uncharacterized protein</fullName>
    </submittedName>
</protein>
<reference evidence="1" key="1">
    <citation type="submission" date="2017-07" db="EMBL/GenBank/DDBJ databases">
        <authorList>
            <person name="Mikheyev A."/>
            <person name="Grau M."/>
        </authorList>
    </citation>
    <scope>NUCLEOTIDE SEQUENCE</scope>
    <source>
        <tissue evidence="1">Venom_gland</tissue>
    </source>
</reference>